<dbReference type="NCBIfam" id="TIGR00275">
    <property type="entry name" value="aminoacetone oxidase family FAD-binding enzyme"/>
    <property type="match status" value="1"/>
</dbReference>
<evidence type="ECO:0000256" key="2">
    <source>
        <dbReference type="ARBA" id="ARBA00022630"/>
    </source>
</evidence>
<evidence type="ECO:0000259" key="4">
    <source>
        <dbReference type="Pfam" id="PF03486"/>
    </source>
</evidence>
<dbReference type="SUPFAM" id="SSF160996">
    <property type="entry name" value="HI0933 insert domain-like"/>
    <property type="match status" value="1"/>
</dbReference>
<dbReference type="InterPro" id="IPR055178">
    <property type="entry name" value="RsdA/BaiN/AoA(So)-like_dom"/>
</dbReference>
<feature type="domain" description="RsdA/BaiN/AoA(So)-like insert" evidence="5">
    <location>
        <begin position="218"/>
        <end position="383"/>
    </location>
</feature>
<dbReference type="Proteomes" id="UP000886805">
    <property type="component" value="Unassembled WGS sequence"/>
</dbReference>
<accession>A0A9D2BD94</accession>
<dbReference type="Gene3D" id="1.10.8.260">
    <property type="entry name" value="HI0933 insert domain-like"/>
    <property type="match status" value="1"/>
</dbReference>
<dbReference type="Pfam" id="PF22780">
    <property type="entry name" value="HI0933_like_1st"/>
    <property type="match status" value="1"/>
</dbReference>
<keyword evidence="3" id="KW-0274">FAD</keyword>
<keyword evidence="2" id="KW-0285">Flavoprotein</keyword>
<dbReference type="InterPro" id="IPR023166">
    <property type="entry name" value="BaiN-like_dom_sf"/>
</dbReference>
<dbReference type="AlphaFoldDB" id="A0A9D2BD94"/>
<dbReference type="Gene3D" id="3.50.50.60">
    <property type="entry name" value="FAD/NAD(P)-binding domain"/>
    <property type="match status" value="1"/>
</dbReference>
<reference evidence="6" key="1">
    <citation type="journal article" date="2021" name="PeerJ">
        <title>Extensive microbial diversity within the chicken gut microbiome revealed by metagenomics and culture.</title>
        <authorList>
            <person name="Gilroy R."/>
            <person name="Ravi A."/>
            <person name="Getino M."/>
            <person name="Pursley I."/>
            <person name="Horton D.L."/>
            <person name="Alikhan N.F."/>
            <person name="Baker D."/>
            <person name="Gharbi K."/>
            <person name="Hall N."/>
            <person name="Watson M."/>
            <person name="Adriaenssens E.M."/>
            <person name="Foster-Nyarko E."/>
            <person name="Jarju S."/>
            <person name="Secka A."/>
            <person name="Antonio M."/>
            <person name="Oren A."/>
            <person name="Chaudhuri R.R."/>
            <person name="La Ragione R."/>
            <person name="Hildebrand F."/>
            <person name="Pallen M.J."/>
        </authorList>
    </citation>
    <scope>NUCLEOTIDE SEQUENCE</scope>
    <source>
        <strain evidence="6">ChiSxjej3B15-1167</strain>
    </source>
</reference>
<organism evidence="6 7">
    <name type="scientific">Candidatus Anaerobutyricum stercoripullorum</name>
    <dbReference type="NCBI Taxonomy" id="2838456"/>
    <lineage>
        <taxon>Bacteria</taxon>
        <taxon>Bacillati</taxon>
        <taxon>Bacillota</taxon>
        <taxon>Clostridia</taxon>
        <taxon>Lachnospirales</taxon>
        <taxon>Lachnospiraceae</taxon>
        <taxon>Anaerobutyricum</taxon>
    </lineage>
</organism>
<comment type="caution">
    <text evidence="6">The sequence shown here is derived from an EMBL/GenBank/DDBJ whole genome shotgun (WGS) entry which is preliminary data.</text>
</comment>
<evidence type="ECO:0000259" key="5">
    <source>
        <dbReference type="Pfam" id="PF22780"/>
    </source>
</evidence>
<comment type="cofactor">
    <cofactor evidence="1">
        <name>FAD</name>
        <dbReference type="ChEBI" id="CHEBI:57692"/>
    </cofactor>
</comment>
<dbReference type="SUPFAM" id="SSF51905">
    <property type="entry name" value="FAD/NAD(P)-binding domain"/>
    <property type="match status" value="1"/>
</dbReference>
<proteinExistence type="predicted"/>
<gene>
    <name evidence="6" type="ORF">H9849_04365</name>
</gene>
<dbReference type="InterPro" id="IPR004792">
    <property type="entry name" value="BaiN-like"/>
</dbReference>
<dbReference type="PANTHER" id="PTHR42887:SF2">
    <property type="entry name" value="OS12G0638800 PROTEIN"/>
    <property type="match status" value="1"/>
</dbReference>
<protein>
    <submittedName>
        <fullName evidence="6">NAD(P)/FAD-dependent oxidoreductase</fullName>
    </submittedName>
</protein>
<dbReference type="Gene3D" id="2.40.30.10">
    <property type="entry name" value="Translation factors"/>
    <property type="match status" value="1"/>
</dbReference>
<evidence type="ECO:0000313" key="7">
    <source>
        <dbReference type="Proteomes" id="UP000886805"/>
    </source>
</evidence>
<evidence type="ECO:0000313" key="6">
    <source>
        <dbReference type="EMBL" id="HIX72235.1"/>
    </source>
</evidence>
<dbReference type="InterPro" id="IPR036188">
    <property type="entry name" value="FAD/NAD-bd_sf"/>
</dbReference>
<dbReference type="EMBL" id="DXEQ01000123">
    <property type="protein sequence ID" value="HIX72235.1"/>
    <property type="molecule type" value="Genomic_DNA"/>
</dbReference>
<evidence type="ECO:0000256" key="3">
    <source>
        <dbReference type="ARBA" id="ARBA00022827"/>
    </source>
</evidence>
<sequence>MKTVIITGGGAAGMMAAISASLAGKKVILLEKNEKLGKKLFITGKGRCNITNACEPEDFLSHVSTNSRFLYSSFSRFNNRDMVRLLNDAGLKTKVERGQRVFPLSDHSSDVIGTLKRLCDRNHVEIHYHAQVSEILLTPAGENVQGSGDGAKDAEYISCDKGKEGRPAFAGVRLSDGRVIRGDSLILAAGGSSYASTGSDGSGCRLAASIGHKITPLYPSLAPFIMKESWCRELMGLTLKNVSIRVKNKKKLVYEGFGEFLFTHFGVSGPLVLTASTCLGKHQKALQVGELTLHLDLKPALTEEQLEKRYLKEFDTYRNKNISNVMERMLPKKMVPVFLHEAGIAPEKKVREITKKERRHMEMLMKDMVLHIVGVRGFEEAIVTRGGVSVKEVSPTTMESRLVENVFFAGEVLDVDAVTGGFNLQIAWSTGYTAGYFA</sequence>
<dbReference type="PANTHER" id="PTHR42887">
    <property type="entry name" value="OS12G0638800 PROTEIN"/>
    <property type="match status" value="1"/>
</dbReference>
<reference evidence="6" key="2">
    <citation type="submission" date="2021-04" db="EMBL/GenBank/DDBJ databases">
        <authorList>
            <person name="Gilroy R."/>
        </authorList>
    </citation>
    <scope>NUCLEOTIDE SEQUENCE</scope>
    <source>
        <strain evidence="6">ChiSxjej3B15-1167</strain>
    </source>
</reference>
<name>A0A9D2BD94_9FIRM</name>
<feature type="domain" description="RsdA/BaiN/AoA(So)-like Rossmann fold-like" evidence="4">
    <location>
        <begin position="3"/>
        <end position="435"/>
    </location>
</feature>
<dbReference type="Pfam" id="PF03486">
    <property type="entry name" value="HI0933_like"/>
    <property type="match status" value="1"/>
</dbReference>
<evidence type="ECO:0000256" key="1">
    <source>
        <dbReference type="ARBA" id="ARBA00001974"/>
    </source>
</evidence>
<dbReference type="InterPro" id="IPR057661">
    <property type="entry name" value="RsdA/BaiN/AoA(So)_Rossmann"/>
</dbReference>